<evidence type="ECO:0000313" key="2">
    <source>
        <dbReference type="EMBL" id="BCJ45347.1"/>
    </source>
</evidence>
<keyword evidence="3" id="KW-1185">Reference proteome</keyword>
<dbReference type="Proteomes" id="UP000676967">
    <property type="component" value="Chromosome"/>
</dbReference>
<organism evidence="2 3">
    <name type="scientific">Actinoplanes ianthinogenes</name>
    <dbReference type="NCBI Taxonomy" id="122358"/>
    <lineage>
        <taxon>Bacteria</taxon>
        <taxon>Bacillati</taxon>
        <taxon>Actinomycetota</taxon>
        <taxon>Actinomycetes</taxon>
        <taxon>Micromonosporales</taxon>
        <taxon>Micromonosporaceae</taxon>
        <taxon>Actinoplanes</taxon>
    </lineage>
</organism>
<dbReference type="EMBL" id="AP023356">
    <property type="protein sequence ID" value="BCJ45347.1"/>
    <property type="molecule type" value="Genomic_DNA"/>
</dbReference>
<accession>A0ABN6CK44</accession>
<evidence type="ECO:0000256" key="1">
    <source>
        <dbReference type="SAM" id="MobiDB-lite"/>
    </source>
</evidence>
<proteinExistence type="predicted"/>
<protein>
    <submittedName>
        <fullName evidence="2">Uncharacterized protein</fullName>
    </submittedName>
</protein>
<reference evidence="2 3" key="1">
    <citation type="submission" date="2020-08" db="EMBL/GenBank/DDBJ databases">
        <title>Whole genome shotgun sequence of Actinoplanes ianthinogenes NBRC 13996.</title>
        <authorList>
            <person name="Komaki H."/>
            <person name="Tamura T."/>
        </authorList>
    </citation>
    <scope>NUCLEOTIDE SEQUENCE [LARGE SCALE GENOMIC DNA]</scope>
    <source>
        <strain evidence="2 3">NBRC 13996</strain>
    </source>
</reference>
<name>A0ABN6CK44_9ACTN</name>
<feature type="region of interest" description="Disordered" evidence="1">
    <location>
        <begin position="1"/>
        <end position="20"/>
    </location>
</feature>
<gene>
    <name evidence="2" type="ORF">Aiant_60040</name>
</gene>
<evidence type="ECO:0000313" key="3">
    <source>
        <dbReference type="Proteomes" id="UP000676967"/>
    </source>
</evidence>
<sequence>MTAVKLKGTFSKNERDSNGLEDIAPDLVKNEFGRYVVVGIVEQHKVTKEPGEAPIPTARFVAIEVARDADEAMARGILDRARKSRGLADLADTLFNAPRESYDFDGGEGGRAPAELDGQMEMRLGPDGEHQVPEASGEEILAEREEAKAAGVPAAEFSGGTE</sequence>
<dbReference type="RefSeq" id="WP_189336340.1">
    <property type="nucleotide sequence ID" value="NZ_AP023356.1"/>
</dbReference>